<reference evidence="5 6" key="1">
    <citation type="submission" date="2015-04" db="EMBL/GenBank/DDBJ databases">
        <authorList>
            <person name="Cao L."/>
            <person name="Gao C.H."/>
        </authorList>
    </citation>
    <scope>NUCLEOTIDE SEQUENCE [LARGE SCALE GENOMIC DNA]</scope>
    <source>
        <strain evidence="5 6">SH3</strain>
    </source>
</reference>
<dbReference type="SUPFAM" id="SSF51278">
    <property type="entry name" value="Urease, beta-subunit"/>
    <property type="match status" value="1"/>
</dbReference>
<dbReference type="HAMAP" id="MF_01954">
    <property type="entry name" value="Urease_beta"/>
    <property type="match status" value="1"/>
</dbReference>
<comment type="caution">
    <text evidence="5">The sequence shown here is derived from an EMBL/GenBank/DDBJ whole genome shotgun (WGS) entry which is preliminary data.</text>
</comment>
<organism evidence="5 6">
    <name type="scientific">Staphylococcus argenteus</name>
    <dbReference type="NCBI Taxonomy" id="985002"/>
    <lineage>
        <taxon>Bacteria</taxon>
        <taxon>Bacillati</taxon>
        <taxon>Bacillota</taxon>
        <taxon>Bacilli</taxon>
        <taxon>Bacillales</taxon>
        <taxon>Staphylococcaceae</taxon>
        <taxon>Staphylococcus</taxon>
    </lineage>
</organism>
<keyword evidence="1 3" id="KW-0378">Hydrolase</keyword>
<dbReference type="FunFam" id="2.10.150.10:FF:000001">
    <property type="entry name" value="Urease subunit beta"/>
    <property type="match status" value="1"/>
</dbReference>
<keyword evidence="3" id="KW-0963">Cytoplasm</keyword>
<dbReference type="GO" id="GO:0009039">
    <property type="term" value="F:urease activity"/>
    <property type="evidence" value="ECO:0007669"/>
    <property type="project" value="UniProtKB-UniRule"/>
</dbReference>
<dbReference type="InterPro" id="IPR036461">
    <property type="entry name" value="Urease_betasu_sf"/>
</dbReference>
<evidence type="ECO:0000256" key="2">
    <source>
        <dbReference type="ARBA" id="ARBA00047778"/>
    </source>
</evidence>
<dbReference type="NCBIfam" id="TIGR00192">
    <property type="entry name" value="urease_beta"/>
    <property type="match status" value="1"/>
</dbReference>
<protein>
    <recommendedName>
        <fullName evidence="3">Urease subunit beta</fullName>
        <ecNumber evidence="3">3.5.1.5</ecNumber>
    </recommendedName>
    <alternativeName>
        <fullName evidence="3">Urea amidohydrolase subunit beta</fullName>
    </alternativeName>
</protein>
<gene>
    <name evidence="3 5" type="primary">ureB</name>
    <name evidence="5" type="ORF">BN1326_140083</name>
</gene>
<evidence type="ECO:0000313" key="6">
    <source>
        <dbReference type="Proteomes" id="UP000236509"/>
    </source>
</evidence>
<dbReference type="InterPro" id="IPR002019">
    <property type="entry name" value="Urease_beta-like"/>
</dbReference>
<dbReference type="Proteomes" id="UP000236509">
    <property type="component" value="Unassembled WGS sequence"/>
</dbReference>
<comment type="subcellular location">
    <subcellularLocation>
        <location evidence="3">Cytoplasm</location>
    </subcellularLocation>
</comment>
<dbReference type="EMBL" id="CVOU01000006">
    <property type="protein sequence ID" value="CRI14103.1"/>
    <property type="molecule type" value="Genomic_DNA"/>
</dbReference>
<dbReference type="GO" id="GO:0035550">
    <property type="term" value="C:urease complex"/>
    <property type="evidence" value="ECO:0007669"/>
    <property type="project" value="InterPro"/>
</dbReference>
<name>A0A7U7JQW6_9STAP</name>
<evidence type="ECO:0000256" key="1">
    <source>
        <dbReference type="ARBA" id="ARBA00022801"/>
    </source>
</evidence>
<dbReference type="PANTHER" id="PTHR33569:SF1">
    <property type="entry name" value="UREASE"/>
    <property type="match status" value="1"/>
</dbReference>
<dbReference type="InterPro" id="IPR050069">
    <property type="entry name" value="Urease_subunit"/>
</dbReference>
<evidence type="ECO:0000313" key="5">
    <source>
        <dbReference type="EMBL" id="CRI14103.1"/>
    </source>
</evidence>
<dbReference type="AlphaFoldDB" id="A0A7U7JQW6"/>
<comment type="subunit">
    <text evidence="3">Heterotrimer of UreA (gamma), UreB (beta) and UreC (alpha) subunits. Three heterotrimers associate to form the active enzyme.</text>
</comment>
<dbReference type="NCBIfam" id="NF009682">
    <property type="entry name" value="PRK13203.1"/>
    <property type="match status" value="1"/>
</dbReference>
<dbReference type="EC" id="3.5.1.5" evidence="3"/>
<comment type="similarity">
    <text evidence="3">Belongs to the urease beta subunit family.</text>
</comment>
<keyword evidence="6" id="KW-1185">Reference proteome</keyword>
<sequence length="143" mass="16030">MFKGGSQMIPGEIITKSTEIEINKHHPETIIEVKNTGDRPIQVGSHFHFYEANAALDFEREMAYGKHLDIPAGAAVRFEPGDKKEVQLVEYAGKRNIYGFRGMVNGPIDESRVYRPTEENDKYAGVFGDEGEENVNKKGGKRS</sequence>
<dbReference type="CDD" id="cd00407">
    <property type="entry name" value="Urease_beta"/>
    <property type="match status" value="1"/>
</dbReference>
<dbReference type="Gene3D" id="2.10.150.10">
    <property type="entry name" value="Urease, beta subunit"/>
    <property type="match status" value="1"/>
</dbReference>
<proteinExistence type="inferred from homology"/>
<accession>A0A7U7JQW6</accession>
<evidence type="ECO:0000256" key="3">
    <source>
        <dbReference type="HAMAP-Rule" id="MF_01954"/>
    </source>
</evidence>
<evidence type="ECO:0000256" key="4">
    <source>
        <dbReference type="SAM" id="MobiDB-lite"/>
    </source>
</evidence>
<dbReference type="PANTHER" id="PTHR33569">
    <property type="entry name" value="UREASE"/>
    <property type="match status" value="1"/>
</dbReference>
<dbReference type="Pfam" id="PF00699">
    <property type="entry name" value="Urease_beta"/>
    <property type="match status" value="1"/>
</dbReference>
<dbReference type="GO" id="GO:0043419">
    <property type="term" value="P:urea catabolic process"/>
    <property type="evidence" value="ECO:0007669"/>
    <property type="project" value="UniProtKB-UniRule"/>
</dbReference>
<dbReference type="UniPathway" id="UPA00258">
    <property type="reaction ID" value="UER00370"/>
</dbReference>
<comment type="catalytic activity">
    <reaction evidence="2 3">
        <text>urea + 2 H2O + H(+) = hydrogencarbonate + 2 NH4(+)</text>
        <dbReference type="Rhea" id="RHEA:20557"/>
        <dbReference type="ChEBI" id="CHEBI:15377"/>
        <dbReference type="ChEBI" id="CHEBI:15378"/>
        <dbReference type="ChEBI" id="CHEBI:16199"/>
        <dbReference type="ChEBI" id="CHEBI:17544"/>
        <dbReference type="ChEBI" id="CHEBI:28938"/>
        <dbReference type="EC" id="3.5.1.5"/>
    </reaction>
</comment>
<feature type="region of interest" description="Disordered" evidence="4">
    <location>
        <begin position="123"/>
        <end position="143"/>
    </location>
</feature>
<comment type="pathway">
    <text evidence="3">Nitrogen metabolism; urea degradation; CO(2) and NH(3) from urea (urease route): step 1/1.</text>
</comment>